<dbReference type="AlphaFoldDB" id="A0AB74U3G4"/>
<dbReference type="PANTHER" id="PTHR42798:SF6">
    <property type="entry name" value="CELL DIVISION ATP-BINDING PROTEIN FTSE"/>
    <property type="match status" value="1"/>
</dbReference>
<dbReference type="EMBL" id="CP142436">
    <property type="protein sequence ID" value="XBC52443.1"/>
    <property type="molecule type" value="Genomic_DNA"/>
</dbReference>
<dbReference type="KEGG" id="dst:VUQ06_07220"/>
<dbReference type="EMBL" id="CP142435">
    <property type="protein sequence ID" value="XBC50569.1"/>
    <property type="molecule type" value="Genomic_DNA"/>
</dbReference>
<evidence type="ECO:0000313" key="6">
    <source>
        <dbReference type="EMBL" id="XBC46945.1"/>
    </source>
</evidence>
<feature type="domain" description="ABC transporter" evidence="5">
    <location>
        <begin position="5"/>
        <end position="225"/>
    </location>
</feature>
<dbReference type="PROSITE" id="PS50893">
    <property type="entry name" value="ABC_TRANSPORTER_2"/>
    <property type="match status" value="1"/>
</dbReference>
<dbReference type="GO" id="GO:0016887">
    <property type="term" value="F:ATP hydrolysis activity"/>
    <property type="evidence" value="ECO:0007669"/>
    <property type="project" value="InterPro"/>
</dbReference>
<dbReference type="Gene3D" id="3.40.50.300">
    <property type="entry name" value="P-loop containing nucleotide triphosphate hydrolases"/>
    <property type="match status" value="1"/>
</dbReference>
<dbReference type="EMBL" id="CP142433">
    <property type="protein sequence ID" value="XBC46945.1"/>
    <property type="molecule type" value="Genomic_DNA"/>
</dbReference>
<organism evidence="8">
    <name type="scientific">Dolosigranulum savutiense</name>
    <dbReference type="NCBI Taxonomy" id="3110288"/>
    <lineage>
        <taxon>Bacteria</taxon>
        <taxon>Bacillati</taxon>
        <taxon>Bacillota</taxon>
        <taxon>Bacilli</taxon>
        <taxon>Lactobacillales</taxon>
        <taxon>Carnobacteriaceae</taxon>
        <taxon>Dolosigranulum</taxon>
    </lineage>
</organism>
<dbReference type="CDD" id="cd03255">
    <property type="entry name" value="ABC_MJ0796_LolCDE_FtsE"/>
    <property type="match status" value="1"/>
</dbReference>
<dbReference type="InterPro" id="IPR003439">
    <property type="entry name" value="ABC_transporter-like_ATP-bd"/>
</dbReference>
<evidence type="ECO:0000313" key="9">
    <source>
        <dbReference type="EMBL" id="XBC52443.1"/>
    </source>
</evidence>
<dbReference type="SMART" id="SM00382">
    <property type="entry name" value="AAA"/>
    <property type="match status" value="1"/>
</dbReference>
<keyword evidence="3" id="KW-0547">Nucleotide-binding</keyword>
<dbReference type="InterPro" id="IPR003593">
    <property type="entry name" value="AAA+_ATPase"/>
</dbReference>
<accession>A0AB74U3G4</accession>
<reference evidence="8" key="1">
    <citation type="submission" date="2023-12" db="EMBL/GenBank/DDBJ databases">
        <title>Dolosigranulum savutii sp. nov. isolated from human upper respiratory samples collected in Botswana.</title>
        <authorList>
            <person name="Kelly M.S."/>
        </authorList>
    </citation>
    <scope>NUCLEOTIDE SEQUENCE</scope>
    <source>
        <strain evidence="9">MSK211</strain>
        <strain evidence="8">MSK294</strain>
        <strain evidence="7">MSK312</strain>
        <strain evidence="6">MSK433</strain>
    </source>
</reference>
<dbReference type="GO" id="GO:0005524">
    <property type="term" value="F:ATP binding"/>
    <property type="evidence" value="ECO:0007669"/>
    <property type="project" value="UniProtKB-KW"/>
</dbReference>
<evidence type="ECO:0000313" key="8">
    <source>
        <dbReference type="EMBL" id="XBC50569.1"/>
    </source>
</evidence>
<evidence type="ECO:0000313" key="7">
    <source>
        <dbReference type="EMBL" id="XBC48806.1"/>
    </source>
</evidence>
<dbReference type="EMBL" id="CP142434">
    <property type="protein sequence ID" value="XBC48806.1"/>
    <property type="molecule type" value="Genomic_DNA"/>
</dbReference>
<dbReference type="SUPFAM" id="SSF52540">
    <property type="entry name" value="P-loop containing nucleoside triphosphate hydrolases"/>
    <property type="match status" value="1"/>
</dbReference>
<evidence type="ECO:0000256" key="3">
    <source>
        <dbReference type="ARBA" id="ARBA00022741"/>
    </source>
</evidence>
<keyword evidence="4 8" id="KW-0067">ATP-binding</keyword>
<dbReference type="InterPro" id="IPR017911">
    <property type="entry name" value="MacB-like_ATP-bd"/>
</dbReference>
<dbReference type="Pfam" id="PF00005">
    <property type="entry name" value="ABC_tran"/>
    <property type="match status" value="1"/>
</dbReference>
<evidence type="ECO:0000259" key="5">
    <source>
        <dbReference type="PROSITE" id="PS50893"/>
    </source>
</evidence>
<sequence length="225" mass="25158">MMSQLQLESIRKVYQDGEQELIILDEVNFQTRPKKLIGIVGPSGSGKSTLLSIAGALLTPSSGEVYLNQQPLSELSEKELTQVRLEQIGFIFQGGNLISYLTVLDQLRVIGRLSGQATDQIDRQARELLSHLGLSDRLTAYPKMLSGGQKQRVAIARAFMNDPSVILADEPTGNLDEERGRQVVEMIRDEIHHRGKEGIIVTHDERLLALVDEVYELKDKQLIKQ</sequence>
<dbReference type="PROSITE" id="PS00211">
    <property type="entry name" value="ABC_TRANSPORTER_1"/>
    <property type="match status" value="1"/>
</dbReference>
<comment type="similarity">
    <text evidence="1">Belongs to the ABC transporter superfamily.</text>
</comment>
<dbReference type="InterPro" id="IPR017871">
    <property type="entry name" value="ABC_transporter-like_CS"/>
</dbReference>
<protein>
    <submittedName>
        <fullName evidence="8">ABC transporter ATP-binding protein</fullName>
    </submittedName>
</protein>
<name>A0AB74U3G4_9LACT</name>
<evidence type="ECO:0000256" key="1">
    <source>
        <dbReference type="ARBA" id="ARBA00005417"/>
    </source>
</evidence>
<evidence type="ECO:0000256" key="2">
    <source>
        <dbReference type="ARBA" id="ARBA00022448"/>
    </source>
</evidence>
<dbReference type="PANTHER" id="PTHR42798">
    <property type="entry name" value="LIPOPROTEIN-RELEASING SYSTEM ATP-BINDING PROTEIN LOLD"/>
    <property type="match status" value="1"/>
</dbReference>
<dbReference type="InterPro" id="IPR027417">
    <property type="entry name" value="P-loop_NTPase"/>
</dbReference>
<dbReference type="RefSeq" id="WP_347298731.1">
    <property type="nucleotide sequence ID" value="NZ_CP142433.1"/>
</dbReference>
<evidence type="ECO:0000256" key="4">
    <source>
        <dbReference type="ARBA" id="ARBA00022840"/>
    </source>
</evidence>
<keyword evidence="2" id="KW-0813">Transport</keyword>
<gene>
    <name evidence="8" type="ORF">VUQ06_07220</name>
    <name evidence="9" type="ORF">VUQ07_08880</name>
    <name evidence="6" type="ORF">VUQ08_08415</name>
    <name evidence="7" type="ORF">VUQ09_06185</name>
</gene>
<proteinExistence type="inferred from homology"/>